<evidence type="ECO:0000313" key="4">
    <source>
        <dbReference type="EMBL" id="MCG2617818.1"/>
    </source>
</evidence>
<dbReference type="Gene3D" id="3.10.450.50">
    <property type="match status" value="1"/>
</dbReference>
<keyword evidence="1" id="KW-0732">Signal</keyword>
<evidence type="ECO:0000259" key="3">
    <source>
        <dbReference type="Pfam" id="PF12680"/>
    </source>
</evidence>
<sequence>MRYFLLLVSLLSFFAGNSQILIFNTNVLDVEKKKVLEGYSVLVNDGKIVSVDKAGKGKTTPGITVIDGTGKFLVPGFVDAHVHFFQNGGLFTRPDAIDLRKDHPYQQELKWTHDNMEDYLRRYMSAGITSVIDVGASFNFLSQRDSFRNKPYAPEVYMTGPLLTTFVPPVYKGLDKESPFIEMTSEEATRKGIRDQLPYKPDFIKIWYIVMGADKEAAARKSLPLVQAAIDEAHKNKLRVAVHATEKISAQLAVEAGADFLVHSIDDPIDDQFVQLLKKKGTVLCPTLIVGSGYGKSFGHRYTFTTDELQLSNPTNVASILDFPWPDTAIARRYIKASSGPAAEAREKKGDSILASNLKKLIDGGVIIAAGTDAGNIGTQHAGSYFPELKAMQDAGCTTWEILQAATINGARALGRQDEWGSISKNKTADMVLLNANPITSLANWRNIDVVLSRGIVLRPDSLVYNTPEMLAQQQLNAYNAHDLEAFLAPYADNVEIYDFPGKLTSKGKEEMRKNYQFITKTKGLYCRLLNRIVQGNMVIDHEEIYSEGRKPFTGVAIYIMEKGKISKVYFPE</sequence>
<dbReference type="InterPro" id="IPR011059">
    <property type="entry name" value="Metal-dep_hydrolase_composite"/>
</dbReference>
<dbReference type="InterPro" id="IPR006680">
    <property type="entry name" value="Amidohydro-rel"/>
</dbReference>
<dbReference type="PANTHER" id="PTHR43135">
    <property type="entry name" value="ALPHA-D-RIBOSE 1-METHYLPHOSPHONATE 5-TRIPHOSPHATE DIPHOSPHATASE"/>
    <property type="match status" value="1"/>
</dbReference>
<dbReference type="Pfam" id="PF12680">
    <property type="entry name" value="SnoaL_2"/>
    <property type="match status" value="1"/>
</dbReference>
<dbReference type="InterPro" id="IPR032710">
    <property type="entry name" value="NTF2-like_dom_sf"/>
</dbReference>
<dbReference type="InterPro" id="IPR032466">
    <property type="entry name" value="Metal_Hydrolase"/>
</dbReference>
<evidence type="ECO:0000313" key="5">
    <source>
        <dbReference type="Proteomes" id="UP001165367"/>
    </source>
</evidence>
<feature type="signal peptide" evidence="1">
    <location>
        <begin position="1"/>
        <end position="20"/>
    </location>
</feature>
<dbReference type="SUPFAM" id="SSF51556">
    <property type="entry name" value="Metallo-dependent hydrolases"/>
    <property type="match status" value="1"/>
</dbReference>
<dbReference type="InterPro" id="IPR051781">
    <property type="entry name" value="Metallo-dep_Hydrolase"/>
</dbReference>
<dbReference type="SUPFAM" id="SSF54427">
    <property type="entry name" value="NTF2-like"/>
    <property type="match status" value="1"/>
</dbReference>
<comment type="caution">
    <text evidence="4">The sequence shown here is derived from an EMBL/GenBank/DDBJ whole genome shotgun (WGS) entry which is preliminary data.</text>
</comment>
<evidence type="ECO:0000259" key="2">
    <source>
        <dbReference type="Pfam" id="PF01979"/>
    </source>
</evidence>
<dbReference type="SUPFAM" id="SSF51338">
    <property type="entry name" value="Composite domain of metallo-dependent hydrolases"/>
    <property type="match status" value="2"/>
</dbReference>
<feature type="chain" id="PRO_5045799640" evidence="1">
    <location>
        <begin position="21"/>
        <end position="573"/>
    </location>
</feature>
<reference evidence="4" key="1">
    <citation type="submission" date="2022-01" db="EMBL/GenBank/DDBJ databases">
        <authorList>
            <person name="Jo J.-H."/>
            <person name="Im W.-T."/>
        </authorList>
    </citation>
    <scope>NUCLEOTIDE SEQUENCE</scope>
    <source>
        <strain evidence="4">NA20</strain>
    </source>
</reference>
<accession>A0ABS9KZW1</accession>
<proteinExistence type="predicted"/>
<dbReference type="PANTHER" id="PTHR43135:SF3">
    <property type="entry name" value="ALPHA-D-RIBOSE 1-METHYLPHOSPHONATE 5-TRIPHOSPHATE DIPHOSPHATASE"/>
    <property type="match status" value="1"/>
</dbReference>
<gene>
    <name evidence="4" type="ORF">LZZ85_26190</name>
</gene>
<dbReference type="Pfam" id="PF01979">
    <property type="entry name" value="Amidohydro_1"/>
    <property type="match status" value="1"/>
</dbReference>
<dbReference type="EMBL" id="JAKLTR010000026">
    <property type="protein sequence ID" value="MCG2617818.1"/>
    <property type="molecule type" value="Genomic_DNA"/>
</dbReference>
<dbReference type="RefSeq" id="WP_237876660.1">
    <property type="nucleotide sequence ID" value="NZ_JAKLTR010000026.1"/>
</dbReference>
<name>A0ABS9KZW1_9BACT</name>
<evidence type="ECO:0000256" key="1">
    <source>
        <dbReference type="SAM" id="SignalP"/>
    </source>
</evidence>
<dbReference type="Proteomes" id="UP001165367">
    <property type="component" value="Unassembled WGS sequence"/>
</dbReference>
<dbReference type="Gene3D" id="2.30.40.10">
    <property type="entry name" value="Urease, subunit C, domain 1"/>
    <property type="match status" value="1"/>
</dbReference>
<dbReference type="Gene3D" id="3.20.20.140">
    <property type="entry name" value="Metal-dependent hydrolases"/>
    <property type="match status" value="1"/>
</dbReference>
<dbReference type="InterPro" id="IPR037401">
    <property type="entry name" value="SnoaL-like"/>
</dbReference>
<feature type="domain" description="Amidohydrolase-related" evidence="2">
    <location>
        <begin position="72"/>
        <end position="455"/>
    </location>
</feature>
<keyword evidence="5" id="KW-1185">Reference proteome</keyword>
<protein>
    <submittedName>
        <fullName evidence="4">Amidohydrolase family protein</fullName>
    </submittedName>
</protein>
<feature type="domain" description="SnoaL-like" evidence="3">
    <location>
        <begin position="473"/>
        <end position="568"/>
    </location>
</feature>
<organism evidence="4 5">
    <name type="scientific">Terrimonas ginsenosidimutans</name>
    <dbReference type="NCBI Taxonomy" id="2908004"/>
    <lineage>
        <taxon>Bacteria</taxon>
        <taxon>Pseudomonadati</taxon>
        <taxon>Bacteroidota</taxon>
        <taxon>Chitinophagia</taxon>
        <taxon>Chitinophagales</taxon>
        <taxon>Chitinophagaceae</taxon>
        <taxon>Terrimonas</taxon>
    </lineage>
</organism>